<organism evidence="2">
    <name type="scientific">freshwater metagenome</name>
    <dbReference type="NCBI Taxonomy" id="449393"/>
    <lineage>
        <taxon>unclassified sequences</taxon>
        <taxon>metagenomes</taxon>
        <taxon>ecological metagenomes</taxon>
    </lineage>
</organism>
<feature type="region of interest" description="Disordered" evidence="1">
    <location>
        <begin position="1"/>
        <end position="21"/>
    </location>
</feature>
<accession>A0A6J7GMT9</accession>
<protein>
    <submittedName>
        <fullName evidence="2">Unannotated protein</fullName>
    </submittedName>
</protein>
<proteinExistence type="predicted"/>
<gene>
    <name evidence="2" type="ORF">UFOPK3543_01112</name>
</gene>
<sequence length="80" mass="9188">MKYRKQCDRSFAGHRAETRQAPTEVPLHLGQVRTAATVPVGREPELRDRFDVSMEPALGRVRVVFHVPPSWRGLCGYQRE</sequence>
<evidence type="ECO:0000256" key="1">
    <source>
        <dbReference type="SAM" id="MobiDB-lite"/>
    </source>
</evidence>
<dbReference type="EMBL" id="CAFBMH010000032">
    <property type="protein sequence ID" value="CAB4905523.1"/>
    <property type="molecule type" value="Genomic_DNA"/>
</dbReference>
<reference evidence="2" key="1">
    <citation type="submission" date="2020-05" db="EMBL/GenBank/DDBJ databases">
        <authorList>
            <person name="Chiriac C."/>
            <person name="Salcher M."/>
            <person name="Ghai R."/>
            <person name="Kavagutti S V."/>
        </authorList>
    </citation>
    <scope>NUCLEOTIDE SEQUENCE</scope>
</reference>
<dbReference type="AlphaFoldDB" id="A0A6J7GMT9"/>
<evidence type="ECO:0000313" key="2">
    <source>
        <dbReference type="EMBL" id="CAB4905523.1"/>
    </source>
</evidence>
<name>A0A6J7GMT9_9ZZZZ</name>